<dbReference type="EMBL" id="AP017928">
    <property type="protein sequence ID" value="BBA32058.1"/>
    <property type="molecule type" value="Genomic_DNA"/>
</dbReference>
<protein>
    <submittedName>
        <fullName evidence="2">Uncharacterized protein</fullName>
    </submittedName>
</protein>
<gene>
    <name evidence="2" type="ORF">sS8_0089</name>
</gene>
<organism evidence="2 3">
    <name type="scientific">Methylocaldum marinum</name>
    <dbReference type="NCBI Taxonomy" id="1432792"/>
    <lineage>
        <taxon>Bacteria</taxon>
        <taxon>Pseudomonadati</taxon>
        <taxon>Pseudomonadota</taxon>
        <taxon>Gammaproteobacteria</taxon>
        <taxon>Methylococcales</taxon>
        <taxon>Methylococcaceae</taxon>
        <taxon>Methylocaldum</taxon>
    </lineage>
</organism>
<dbReference type="AlphaFoldDB" id="A0A286T7B7"/>
<keyword evidence="3" id="KW-1185">Reference proteome</keyword>
<name>A0A286T7B7_9GAMM</name>
<dbReference type="Proteomes" id="UP000266313">
    <property type="component" value="Chromosome"/>
</dbReference>
<feature type="transmembrane region" description="Helical" evidence="1">
    <location>
        <begin position="47"/>
        <end position="65"/>
    </location>
</feature>
<proteinExistence type="predicted"/>
<dbReference type="RefSeq" id="WP_119627921.1">
    <property type="nucleotide sequence ID" value="NZ_AP017928.1"/>
</dbReference>
<reference evidence="2 3" key="1">
    <citation type="submission" date="2016-12" db="EMBL/GenBank/DDBJ databases">
        <title>Genome sequencing of Methylocaldum marinum.</title>
        <authorList>
            <person name="Takeuchi M."/>
            <person name="Kamagata Y."/>
            <person name="Hiraoka S."/>
            <person name="Oshima K."/>
            <person name="Hattori M."/>
            <person name="Iwasaki W."/>
        </authorList>
    </citation>
    <scope>NUCLEOTIDE SEQUENCE [LARGE SCALE GENOMIC DNA]</scope>
    <source>
        <strain evidence="2 3">S8</strain>
    </source>
</reference>
<keyword evidence="1" id="KW-0812">Transmembrane</keyword>
<evidence type="ECO:0000313" key="3">
    <source>
        <dbReference type="Proteomes" id="UP000266313"/>
    </source>
</evidence>
<accession>A0A286T7B7</accession>
<sequence length="85" mass="9744">MSEAPRDYLEQLIKNPPTDSELDRLLSGALNESVFVKFSKDAYSFPFTWWIGLLQVSMLAGAWGARHQRAAQIRQQALAQSLYQW</sequence>
<evidence type="ECO:0000256" key="1">
    <source>
        <dbReference type="SAM" id="Phobius"/>
    </source>
</evidence>
<evidence type="ECO:0000313" key="2">
    <source>
        <dbReference type="EMBL" id="BBA32058.1"/>
    </source>
</evidence>
<keyword evidence="1" id="KW-1133">Transmembrane helix</keyword>
<dbReference type="KEGG" id="mmai:sS8_0089"/>
<keyword evidence="1" id="KW-0472">Membrane</keyword>